<organism evidence="5 6">
    <name type="scientific">Callorhinchus milii</name>
    <name type="common">Ghost shark</name>
    <dbReference type="NCBI Taxonomy" id="7868"/>
    <lineage>
        <taxon>Eukaryota</taxon>
        <taxon>Metazoa</taxon>
        <taxon>Chordata</taxon>
        <taxon>Craniata</taxon>
        <taxon>Vertebrata</taxon>
        <taxon>Chondrichthyes</taxon>
        <taxon>Holocephali</taxon>
        <taxon>Chimaeriformes</taxon>
        <taxon>Callorhinchidae</taxon>
        <taxon>Callorhinchus</taxon>
    </lineage>
</organism>
<dbReference type="GeneTree" id="ENSGT00550000074798"/>
<dbReference type="InterPro" id="IPR036940">
    <property type="entry name" value="PI3/4_kinase_cat_sf"/>
</dbReference>
<dbReference type="InterPro" id="IPR001263">
    <property type="entry name" value="PI3K_accessory_dom"/>
</dbReference>
<dbReference type="PANTHER" id="PTHR10048">
    <property type="entry name" value="PHOSPHATIDYLINOSITOL KINASE"/>
    <property type="match status" value="1"/>
</dbReference>
<keyword evidence="6" id="KW-1185">Reference proteome</keyword>
<dbReference type="SUPFAM" id="SSF48371">
    <property type="entry name" value="ARM repeat"/>
    <property type="match status" value="1"/>
</dbReference>
<dbReference type="InterPro" id="IPR000403">
    <property type="entry name" value="PI3/4_kinase_cat_dom"/>
</dbReference>
<dbReference type="FunFam" id="1.10.1070.11:FF:000005">
    <property type="entry name" value="Phosphatidylinositol 4-kinase, catalytic, alpha"/>
    <property type="match status" value="1"/>
</dbReference>
<dbReference type="Gene3D" id="1.10.1070.11">
    <property type="entry name" value="Phosphatidylinositol 3-/4-kinase, catalytic domain"/>
    <property type="match status" value="1"/>
</dbReference>
<dbReference type="SUPFAM" id="SSF56112">
    <property type="entry name" value="Protein kinase-like (PK-like)"/>
    <property type="match status" value="1"/>
</dbReference>
<dbReference type="PANTHER" id="PTHR10048:SF15">
    <property type="entry name" value="PHOSPHATIDYLINOSITOL 4-KINASE ALPHA"/>
    <property type="match status" value="1"/>
</dbReference>
<accession>A0A4W3J5L6</accession>
<evidence type="ECO:0000256" key="3">
    <source>
        <dbReference type="ARBA" id="ARBA00022777"/>
    </source>
</evidence>
<gene>
    <name evidence="5" type="primary">pi4kab</name>
</gene>
<dbReference type="InterPro" id="IPR018936">
    <property type="entry name" value="PI3/4_kinase_CS"/>
</dbReference>
<dbReference type="GO" id="GO:0048015">
    <property type="term" value="P:phosphatidylinositol-mediated signaling"/>
    <property type="evidence" value="ECO:0007669"/>
    <property type="project" value="TreeGrafter"/>
</dbReference>
<dbReference type="InterPro" id="IPR015433">
    <property type="entry name" value="PI3/4_kinase"/>
</dbReference>
<dbReference type="Pfam" id="PF00613">
    <property type="entry name" value="PI3Ka"/>
    <property type="match status" value="2"/>
</dbReference>
<dbReference type="PROSITE" id="PS00916">
    <property type="entry name" value="PI3_4_KINASE_2"/>
    <property type="match status" value="1"/>
</dbReference>
<evidence type="ECO:0000313" key="5">
    <source>
        <dbReference type="Ensembl" id="ENSCMIP00000033488.1"/>
    </source>
</evidence>
<dbReference type="Pfam" id="PF00454">
    <property type="entry name" value="PI3_PI4_kinase"/>
    <property type="match status" value="1"/>
</dbReference>
<sequence length="1940" mass="219481">MCPVDFHGIFQLDERRRNAVIALGIFLVESDLQHKDTLVPYLLRLLKGLPKVQWIEDSCGKKCREKLPVAENFSFSLVTLLFDVALKDTTLRVQVTLLTLHQYPCYVLFAEYLCRYIVPSLIGTSRAFGRYSNADESLLSKLFPKMSPQSPRAPEEMEGIRRRSFNDFRSILPSSLLAVCQSSDSLRRKTSSISNVSQASPERSVLPSSPGAATLQYFEGAYLPDGSALDPQYYFCNISSSFSVSPLFTGCSKKEFDIPMDSLRQLLHMVKRIVPEPVLKALDEALLEVIETSPGLDLYYQNFSDPLYVVVFKMLRDTLYYMKDLQSGFVKEVHDFVLEQFSSSQSELQKILHDMDHFQNEFNPLKLRCQANAACVDLMVWAVKDEQGAENLCSKLSEKLQSKTSSKIILSHMPLLICCLQGLGRLCERFPVTVHLVTASLRDFLVVPSPVLVKLYKYHSQFTSGGSDIKISITNEHSEATVNMLLSKKKQQSMYEQLRDIAIDNICRYSDVSVDALLPFGTETRFVFLSLREAHLIPDHTIRSLGHIAVALRDTPKVMEPILQILQQKFCQPPSQLDVLIIDQLGCMVITGNQYIYQEVWNLFQQISVKASSIVYSATKDHKDQGYRHCSLAVINALANIAANLQGEQVVDELLVNLLELFVQLGLEGKRASERASEKGPALKASSSAGNLGVLIPVIAVLTRRLPPIKDAKPRLQKLFRDFWLYSVVMGFAVEGSGLWPEEWYEGVCEIATKSPLLTFPGGEPLRSELQYNSALKNDTVSPAELNELRSTIINLLEPPPEVSALINKLDFAMSTYLLSMYRLEYMRVSRSTDQDRFQVMFRYLEDKAIQKDKAGMMQCVVAVADKVFEVFLAVMADKPKTKENEEELEKHAQFLLVNFNHIHKRIRRVADKFLSGLVDRFPHLLWSGTVLKTMLDILQTLSLSLCADIHKDQPYYGIQDTPYRITVPDTYEGREVMTFETCCLIEYLNKHQNWVSGLSQHTGVAMATESILSFAGYNRHNTTLGVTQLTERPACVKKDYSNFMSSLNLRNRAAGEIAGMIQYSEATSRQSDLNQVMITKLNDSLETGKSEAYTQAMFNLTALLISSKDCDPQLLHHLCWGPLHMFTDLGMETAVACWEWLLAAKNGIEVPFMREMVGAWQMTVEQKSGLFSEDEREADPLSASEESQPKPCAPNVTPHHIWIEFLMQRFEIAKYCSADQVEIFGSLLQRSLSLNVGRPKGYLNRHVAAIGPRFKLLMLGLAMLHADVIADATIRNMLREKVYSTAFDYFSVAPKYPTQEEKTLREDISIMIKFWTAMFSDKKYLTANQLVPPGENNQPLSVGSRQQPAQGWINTYPLSSGMSTISKKSGLSKKTNKGTQLHKYYMKRRTLLLSLMASEIEHLTTWYNPLSSPEMAMDQTGEVNVTNWRSKYMTLSEKQWKDNVNLAWSISPYLAIQLPIRFKNTEAIGAEVTRLVRLDPGAVSDVPEAIRYLVTWHTIDADAPELSHILCWEPTDPPTALSYFSSLYPPHPLTAQYAVKVLRSFPPMGYVREYILWAAAKSQLLGHQFIWNMKTNIFTDEEAHHKDPDIGELLEQLVEEITGSLSGPAKDFYQREFDFFNKITNVSAIIKPTPKGEERKRACLKALSEIKVQPGCYLPSNPEAVVYDIDYKSGTPMQSAAKAPYLAKFKVKWCGVSELEKEGLRLSDASAEQGSERDGSDDTSWQAAIFKVGDDCRQDMLALQIIGLFKNIFQLVGLDLFVFPYRVVATAPGCGVIECIPDCKSRDQLGRQTDFGMYDYFRNQYGDESTQVFQKARYNFIRSMAAYSLILFLLQIKDRHNGNIMLDRKGHLIHIDFGFMFESSPGGNLGWEPDIKLTDEMVMIMGGKMEATPFKWFMEMCVRGYLAIRPYMDAVVSLVTLMLDTGLPCFRGQTIKLLK</sequence>
<reference evidence="5" key="4">
    <citation type="submission" date="2025-08" db="UniProtKB">
        <authorList>
            <consortium name="Ensembl"/>
        </authorList>
    </citation>
    <scope>IDENTIFICATION</scope>
</reference>
<dbReference type="GO" id="GO:0004430">
    <property type="term" value="F:1-phosphatidylinositol 4-kinase activity"/>
    <property type="evidence" value="ECO:0007669"/>
    <property type="project" value="UniProtKB-EC"/>
</dbReference>
<dbReference type="Pfam" id="PF19274">
    <property type="entry name" value="PI4K_N"/>
    <property type="match status" value="1"/>
</dbReference>
<dbReference type="GO" id="GO:0005886">
    <property type="term" value="C:plasma membrane"/>
    <property type="evidence" value="ECO:0007669"/>
    <property type="project" value="TreeGrafter"/>
</dbReference>
<feature type="domain" description="PI3K/PI4K catalytic" evidence="4">
    <location>
        <begin position="1691"/>
        <end position="1940"/>
    </location>
</feature>
<evidence type="ECO:0000259" key="4">
    <source>
        <dbReference type="PROSITE" id="PS50290"/>
    </source>
</evidence>
<dbReference type="SMART" id="SM00146">
    <property type="entry name" value="PI3Kc"/>
    <property type="match status" value="1"/>
</dbReference>
<reference evidence="6" key="1">
    <citation type="journal article" date="2006" name="Science">
        <title>Ancient noncoding elements conserved in the human genome.</title>
        <authorList>
            <person name="Venkatesh B."/>
            <person name="Kirkness E.F."/>
            <person name="Loh Y.H."/>
            <person name="Halpern A.L."/>
            <person name="Lee A.P."/>
            <person name="Johnson J."/>
            <person name="Dandona N."/>
            <person name="Viswanathan L.D."/>
            <person name="Tay A."/>
            <person name="Venter J.C."/>
            <person name="Strausberg R.L."/>
            <person name="Brenner S."/>
        </authorList>
    </citation>
    <scope>NUCLEOTIDE SEQUENCE [LARGE SCALE GENOMIC DNA]</scope>
</reference>
<dbReference type="SMART" id="SM00145">
    <property type="entry name" value="PI3Ka"/>
    <property type="match status" value="1"/>
</dbReference>
<reference evidence="6" key="2">
    <citation type="journal article" date="2007" name="PLoS Biol.">
        <title>Survey sequencing and comparative analysis of the elephant shark (Callorhinchus milii) genome.</title>
        <authorList>
            <person name="Venkatesh B."/>
            <person name="Kirkness E.F."/>
            <person name="Loh Y.H."/>
            <person name="Halpern A.L."/>
            <person name="Lee A.P."/>
            <person name="Johnson J."/>
            <person name="Dandona N."/>
            <person name="Viswanathan L.D."/>
            <person name="Tay A."/>
            <person name="Venter J.C."/>
            <person name="Strausberg R.L."/>
            <person name="Brenner S."/>
        </authorList>
    </citation>
    <scope>NUCLEOTIDE SEQUENCE [LARGE SCALE GENOMIC DNA]</scope>
</reference>
<dbReference type="Gene3D" id="3.30.1010.10">
    <property type="entry name" value="Phosphatidylinositol 3-kinase Catalytic Subunit, Chain A, domain 4"/>
    <property type="match status" value="1"/>
</dbReference>
<reference evidence="5" key="5">
    <citation type="submission" date="2025-09" db="UniProtKB">
        <authorList>
            <consortium name="Ensembl"/>
        </authorList>
    </citation>
    <scope>IDENTIFICATION</scope>
</reference>
<evidence type="ECO:0000256" key="2">
    <source>
        <dbReference type="ARBA" id="ARBA00022679"/>
    </source>
</evidence>
<keyword evidence="3" id="KW-0418">Kinase</keyword>
<dbReference type="InterPro" id="IPR045495">
    <property type="entry name" value="PI4K_N"/>
</dbReference>
<protein>
    <submittedName>
        <fullName evidence="5">Phosphatidylinositol 4-kinase, catalytic, alpha a</fullName>
    </submittedName>
</protein>
<comment type="similarity">
    <text evidence="1">Belongs to the PI3/PI4-kinase family. Type III PI4K subfamily.</text>
</comment>
<dbReference type="GO" id="GO:0046854">
    <property type="term" value="P:phosphatidylinositol phosphate biosynthetic process"/>
    <property type="evidence" value="ECO:0007669"/>
    <property type="project" value="InterPro"/>
</dbReference>
<reference evidence="6" key="3">
    <citation type="journal article" date="2014" name="Nature">
        <title>Elephant shark genome provides unique insights into gnathostome evolution.</title>
        <authorList>
            <consortium name="International Elephant Shark Genome Sequencing Consortium"/>
            <person name="Venkatesh B."/>
            <person name="Lee A.P."/>
            <person name="Ravi V."/>
            <person name="Maurya A.K."/>
            <person name="Lian M.M."/>
            <person name="Swann J.B."/>
            <person name="Ohta Y."/>
            <person name="Flajnik M.F."/>
            <person name="Sutoh Y."/>
            <person name="Kasahara M."/>
            <person name="Hoon S."/>
            <person name="Gangu V."/>
            <person name="Roy S.W."/>
            <person name="Irimia M."/>
            <person name="Korzh V."/>
            <person name="Kondrychyn I."/>
            <person name="Lim Z.W."/>
            <person name="Tay B.H."/>
            <person name="Tohari S."/>
            <person name="Kong K.W."/>
            <person name="Ho S."/>
            <person name="Lorente-Galdos B."/>
            <person name="Quilez J."/>
            <person name="Marques-Bonet T."/>
            <person name="Raney B.J."/>
            <person name="Ingham P.W."/>
            <person name="Tay A."/>
            <person name="Hillier L.W."/>
            <person name="Minx P."/>
            <person name="Boehm T."/>
            <person name="Wilson R.K."/>
            <person name="Brenner S."/>
            <person name="Warren W.C."/>
        </authorList>
    </citation>
    <scope>NUCLEOTIDE SEQUENCE [LARGE SCALE GENOMIC DNA]</scope>
</reference>
<dbReference type="FunFam" id="3.30.1010.10:FF:000009">
    <property type="entry name" value="Phosphatidylinositol 4-kinase, catalytic, alpha"/>
    <property type="match status" value="1"/>
</dbReference>
<evidence type="ECO:0000313" key="6">
    <source>
        <dbReference type="Proteomes" id="UP000314986"/>
    </source>
</evidence>
<dbReference type="PROSITE" id="PS00915">
    <property type="entry name" value="PI3_4_KINASE_1"/>
    <property type="match status" value="1"/>
</dbReference>
<keyword evidence="2" id="KW-0808">Transferase</keyword>
<dbReference type="CDD" id="cd05167">
    <property type="entry name" value="PI4Kc_III_alpha"/>
    <property type="match status" value="1"/>
</dbReference>
<evidence type="ECO:0000256" key="1">
    <source>
        <dbReference type="ARBA" id="ARBA00006209"/>
    </source>
</evidence>
<proteinExistence type="inferred from homology"/>
<dbReference type="Ensembl" id="ENSCMIT00000033994.1">
    <property type="protein sequence ID" value="ENSCMIP00000033488.1"/>
    <property type="gene ID" value="ENSCMIG00000014264.1"/>
</dbReference>
<dbReference type="Proteomes" id="UP000314986">
    <property type="component" value="Unassembled WGS sequence"/>
</dbReference>
<dbReference type="InterPro" id="IPR016024">
    <property type="entry name" value="ARM-type_fold"/>
</dbReference>
<dbReference type="GO" id="GO:0005737">
    <property type="term" value="C:cytoplasm"/>
    <property type="evidence" value="ECO:0007669"/>
    <property type="project" value="TreeGrafter"/>
</dbReference>
<dbReference type="InterPro" id="IPR011009">
    <property type="entry name" value="Kinase-like_dom_sf"/>
</dbReference>
<dbReference type="PROSITE" id="PS50290">
    <property type="entry name" value="PI3_4_KINASE_3"/>
    <property type="match status" value="1"/>
</dbReference>
<name>A0A4W3J5L6_CALMI</name>